<keyword evidence="3" id="KW-0808">Transferase</keyword>
<evidence type="ECO:0000256" key="7">
    <source>
        <dbReference type="ARBA" id="ARBA00023137"/>
    </source>
</evidence>
<protein>
    <recommendedName>
        <fullName evidence="2">non-specific protein-tyrosine kinase</fullName>
        <ecNumber evidence="2">2.7.10.2</ecNumber>
    </recommendedName>
</protein>
<evidence type="ECO:0000313" key="11">
    <source>
        <dbReference type="Proteomes" id="UP000626844"/>
    </source>
</evidence>
<evidence type="ECO:0000256" key="2">
    <source>
        <dbReference type="ARBA" id="ARBA00011903"/>
    </source>
</evidence>
<evidence type="ECO:0000259" key="9">
    <source>
        <dbReference type="Pfam" id="PF13614"/>
    </source>
</evidence>
<accession>A0A926NDJ4</accession>
<comment type="similarity">
    <text evidence="1">Belongs to the CpsD/CapB family.</text>
</comment>
<organism evidence="10 11">
    <name type="scientific">Metabacillus arenae</name>
    <dbReference type="NCBI Taxonomy" id="2771434"/>
    <lineage>
        <taxon>Bacteria</taxon>
        <taxon>Bacillati</taxon>
        <taxon>Bacillota</taxon>
        <taxon>Bacilli</taxon>
        <taxon>Bacillales</taxon>
        <taxon>Bacillaceae</taxon>
        <taxon>Metabacillus</taxon>
    </lineage>
</organism>
<keyword evidence="4" id="KW-0547">Nucleotide-binding</keyword>
<evidence type="ECO:0000256" key="1">
    <source>
        <dbReference type="ARBA" id="ARBA00007316"/>
    </source>
</evidence>
<dbReference type="GO" id="GO:0005524">
    <property type="term" value="F:ATP binding"/>
    <property type="evidence" value="ECO:0007669"/>
    <property type="project" value="UniProtKB-KW"/>
</dbReference>
<dbReference type="Proteomes" id="UP000626844">
    <property type="component" value="Unassembled WGS sequence"/>
</dbReference>
<dbReference type="PANTHER" id="PTHR32309:SF13">
    <property type="entry name" value="FERRIC ENTEROBACTIN TRANSPORT PROTEIN FEPE"/>
    <property type="match status" value="1"/>
</dbReference>
<dbReference type="Pfam" id="PF13614">
    <property type="entry name" value="AAA_31"/>
    <property type="match status" value="1"/>
</dbReference>
<proteinExistence type="inferred from homology"/>
<evidence type="ECO:0000256" key="3">
    <source>
        <dbReference type="ARBA" id="ARBA00022679"/>
    </source>
</evidence>
<keyword evidence="6" id="KW-0067">ATP-binding</keyword>
<feature type="domain" description="AAA" evidence="9">
    <location>
        <begin position="40"/>
        <end position="179"/>
    </location>
</feature>
<dbReference type="InterPro" id="IPR005702">
    <property type="entry name" value="Wzc-like_C"/>
</dbReference>
<sequence length="211" mass="22708">MSDRKKSLITYINPNSLIAEQYRTIRANIQFSSVEKKFRSIAVTSPGFGEGKSTTVSNLAISMAQQGEKILLIDADVRNPTIHTAFNLNNDVGLTNVLIGTSSVNDAVYQTEIGRLGVLTSGPTPPNPAELIGSEAMRNLIKKALADYDLVLFDCPSVLEAADTKILANECDGVILVVSSGKTDKEKALEANRVLTMARATLLGVILNDKK</sequence>
<dbReference type="InterPro" id="IPR027417">
    <property type="entry name" value="P-loop_NTPase"/>
</dbReference>
<evidence type="ECO:0000256" key="4">
    <source>
        <dbReference type="ARBA" id="ARBA00022741"/>
    </source>
</evidence>
<dbReference type="Gene3D" id="3.40.50.300">
    <property type="entry name" value="P-loop containing nucleotide triphosphate hydrolases"/>
    <property type="match status" value="1"/>
</dbReference>
<dbReference type="GO" id="GO:0042802">
    <property type="term" value="F:identical protein binding"/>
    <property type="evidence" value="ECO:0007669"/>
    <property type="project" value="UniProtKB-ARBA"/>
</dbReference>
<keyword evidence="11" id="KW-1185">Reference proteome</keyword>
<dbReference type="NCBIfam" id="TIGR01007">
    <property type="entry name" value="eps_fam"/>
    <property type="match status" value="1"/>
</dbReference>
<gene>
    <name evidence="10" type="ORF">IC621_01390</name>
</gene>
<keyword evidence="5 10" id="KW-0418">Kinase</keyword>
<comment type="catalytic activity">
    <reaction evidence="8">
        <text>L-tyrosyl-[protein] + ATP = O-phospho-L-tyrosyl-[protein] + ADP + H(+)</text>
        <dbReference type="Rhea" id="RHEA:10596"/>
        <dbReference type="Rhea" id="RHEA-COMP:10136"/>
        <dbReference type="Rhea" id="RHEA-COMP:20101"/>
        <dbReference type="ChEBI" id="CHEBI:15378"/>
        <dbReference type="ChEBI" id="CHEBI:30616"/>
        <dbReference type="ChEBI" id="CHEBI:46858"/>
        <dbReference type="ChEBI" id="CHEBI:61978"/>
        <dbReference type="ChEBI" id="CHEBI:456216"/>
        <dbReference type="EC" id="2.7.10.2"/>
    </reaction>
</comment>
<evidence type="ECO:0000256" key="6">
    <source>
        <dbReference type="ARBA" id="ARBA00022840"/>
    </source>
</evidence>
<dbReference type="GO" id="GO:0005886">
    <property type="term" value="C:plasma membrane"/>
    <property type="evidence" value="ECO:0007669"/>
    <property type="project" value="TreeGrafter"/>
</dbReference>
<dbReference type="InterPro" id="IPR050445">
    <property type="entry name" value="Bact_polysacc_biosynth/exp"/>
</dbReference>
<comment type="caution">
    <text evidence="10">The sequence shown here is derived from an EMBL/GenBank/DDBJ whole genome shotgun (WGS) entry which is preliminary data.</text>
</comment>
<dbReference type="PANTHER" id="PTHR32309">
    <property type="entry name" value="TYROSINE-PROTEIN KINASE"/>
    <property type="match status" value="1"/>
</dbReference>
<name>A0A926NDJ4_9BACI</name>
<dbReference type="EC" id="2.7.10.2" evidence="2"/>
<reference evidence="10" key="1">
    <citation type="submission" date="2020-09" db="EMBL/GenBank/DDBJ databases">
        <title>A novel bacterium of genus Bacillus, isolated from South China Sea.</title>
        <authorList>
            <person name="Huang H."/>
            <person name="Mo K."/>
            <person name="Hu Y."/>
        </authorList>
    </citation>
    <scope>NUCLEOTIDE SEQUENCE</scope>
    <source>
        <strain evidence="10">IB182487</strain>
    </source>
</reference>
<evidence type="ECO:0000256" key="5">
    <source>
        <dbReference type="ARBA" id="ARBA00022777"/>
    </source>
</evidence>
<dbReference type="CDD" id="cd05387">
    <property type="entry name" value="BY-kinase"/>
    <property type="match status" value="1"/>
</dbReference>
<dbReference type="EMBL" id="JACXAI010000001">
    <property type="protein sequence ID" value="MBD1378870.1"/>
    <property type="molecule type" value="Genomic_DNA"/>
</dbReference>
<dbReference type="FunFam" id="3.40.50.300:FF:000527">
    <property type="entry name" value="Tyrosine-protein kinase etk"/>
    <property type="match status" value="1"/>
</dbReference>
<evidence type="ECO:0000313" key="10">
    <source>
        <dbReference type="EMBL" id="MBD1378870.1"/>
    </source>
</evidence>
<evidence type="ECO:0000256" key="8">
    <source>
        <dbReference type="ARBA" id="ARBA00051245"/>
    </source>
</evidence>
<keyword evidence="7" id="KW-0829">Tyrosine-protein kinase</keyword>
<dbReference type="InterPro" id="IPR025669">
    <property type="entry name" value="AAA_dom"/>
</dbReference>
<dbReference type="GO" id="GO:0004715">
    <property type="term" value="F:non-membrane spanning protein tyrosine kinase activity"/>
    <property type="evidence" value="ECO:0007669"/>
    <property type="project" value="UniProtKB-EC"/>
</dbReference>
<dbReference type="SUPFAM" id="SSF52540">
    <property type="entry name" value="P-loop containing nucleoside triphosphate hydrolases"/>
    <property type="match status" value="1"/>
</dbReference>
<dbReference type="AlphaFoldDB" id="A0A926NDJ4"/>